<keyword evidence="7" id="KW-1133">Transmembrane helix</keyword>
<dbReference type="GO" id="GO:0005524">
    <property type="term" value="F:ATP binding"/>
    <property type="evidence" value="ECO:0007669"/>
    <property type="project" value="UniProtKB-KW"/>
</dbReference>
<name>C9SUA4_VERA1</name>
<keyword evidence="6" id="KW-0067">ATP-binding</keyword>
<dbReference type="PROSITE" id="PS50893">
    <property type="entry name" value="ABC_TRANSPORTER_2"/>
    <property type="match status" value="1"/>
</dbReference>
<dbReference type="InterPro" id="IPR003439">
    <property type="entry name" value="ABC_transporter-like_ATP-bd"/>
</dbReference>
<evidence type="ECO:0000256" key="6">
    <source>
        <dbReference type="ARBA" id="ARBA00022840"/>
    </source>
</evidence>
<evidence type="ECO:0000256" key="4">
    <source>
        <dbReference type="ARBA" id="ARBA00022692"/>
    </source>
</evidence>
<gene>
    <name evidence="10" type="ORF">VDBG_08525</name>
</gene>
<proteinExistence type="inferred from homology"/>
<evidence type="ECO:0000256" key="2">
    <source>
        <dbReference type="ARBA" id="ARBA00006012"/>
    </source>
</evidence>
<dbReference type="SMART" id="SM00382">
    <property type="entry name" value="AAA"/>
    <property type="match status" value="1"/>
</dbReference>
<evidence type="ECO:0000259" key="9">
    <source>
        <dbReference type="PROSITE" id="PS50893"/>
    </source>
</evidence>
<comment type="similarity">
    <text evidence="2">Belongs to the ABC transporter superfamily. ABCG family. PDR (TC 3.A.1.205) subfamily.</text>
</comment>
<dbReference type="SUPFAM" id="SSF52540">
    <property type="entry name" value="P-loop containing nucleoside triphosphate hydrolases"/>
    <property type="match status" value="1"/>
</dbReference>
<evidence type="ECO:0000256" key="7">
    <source>
        <dbReference type="ARBA" id="ARBA00022989"/>
    </source>
</evidence>
<comment type="subcellular location">
    <subcellularLocation>
        <location evidence="1">Membrane</location>
        <topology evidence="1">Multi-pass membrane protein</topology>
    </subcellularLocation>
</comment>
<dbReference type="InterPro" id="IPR034003">
    <property type="entry name" value="ABCG_PDR_2"/>
</dbReference>
<dbReference type="GO" id="GO:0140359">
    <property type="term" value="F:ABC-type transporter activity"/>
    <property type="evidence" value="ECO:0007669"/>
    <property type="project" value="InterPro"/>
</dbReference>
<reference evidence="11" key="1">
    <citation type="journal article" date="2011" name="PLoS Pathog.">
        <title>Comparative genomics yields insights into niche adaptation of plant vascular wilt pathogens.</title>
        <authorList>
            <person name="Klosterman S.J."/>
            <person name="Subbarao K.V."/>
            <person name="Kang S."/>
            <person name="Veronese P."/>
            <person name="Gold S.E."/>
            <person name="Thomma B.P.H.J."/>
            <person name="Chen Z."/>
            <person name="Henrissat B."/>
            <person name="Lee Y.-H."/>
            <person name="Park J."/>
            <person name="Garcia-Pedrajas M.D."/>
            <person name="Barbara D.J."/>
            <person name="Anchieta A."/>
            <person name="de Jonge R."/>
            <person name="Santhanam P."/>
            <person name="Maruthachalam K."/>
            <person name="Atallah Z."/>
            <person name="Amyotte S.G."/>
            <person name="Paz Z."/>
            <person name="Inderbitzin P."/>
            <person name="Hayes R.J."/>
            <person name="Heiman D.I."/>
            <person name="Young S."/>
            <person name="Zeng Q."/>
            <person name="Engels R."/>
            <person name="Galagan J."/>
            <person name="Cuomo C.A."/>
            <person name="Dobinson K.F."/>
            <person name="Ma L.-J."/>
        </authorList>
    </citation>
    <scope>NUCLEOTIDE SEQUENCE [LARGE SCALE GENOMIC DNA]</scope>
    <source>
        <strain evidence="11">VaMs.102 / ATCC MYA-4576 / FGSC 10136</strain>
    </source>
</reference>
<dbReference type="FunFam" id="3.40.50.300:FF:000054">
    <property type="entry name" value="ABC multidrug transporter atrF"/>
    <property type="match status" value="1"/>
</dbReference>
<dbReference type="AlphaFoldDB" id="C9SUA4"/>
<dbReference type="Pfam" id="PF01061">
    <property type="entry name" value="ABC2_membrane"/>
    <property type="match status" value="1"/>
</dbReference>
<evidence type="ECO:0000256" key="8">
    <source>
        <dbReference type="ARBA" id="ARBA00023136"/>
    </source>
</evidence>
<evidence type="ECO:0000256" key="3">
    <source>
        <dbReference type="ARBA" id="ARBA00022448"/>
    </source>
</evidence>
<evidence type="ECO:0000256" key="1">
    <source>
        <dbReference type="ARBA" id="ARBA00004141"/>
    </source>
</evidence>
<dbReference type="OMA" id="ICYFVEG"/>
<keyword evidence="11" id="KW-1185">Reference proteome</keyword>
<dbReference type="InterPro" id="IPR027417">
    <property type="entry name" value="P-loop_NTPase"/>
</dbReference>
<dbReference type="InterPro" id="IPR013525">
    <property type="entry name" value="ABC2_TM"/>
</dbReference>
<dbReference type="GeneID" id="9529534"/>
<dbReference type="CDD" id="cd03232">
    <property type="entry name" value="ABCG_PDR_domain2"/>
    <property type="match status" value="1"/>
</dbReference>
<dbReference type="Proteomes" id="UP000008698">
    <property type="component" value="Unassembled WGS sequence"/>
</dbReference>
<dbReference type="Gene3D" id="3.40.50.300">
    <property type="entry name" value="P-loop containing nucleotide triphosphate hydrolases"/>
    <property type="match status" value="1"/>
</dbReference>
<evidence type="ECO:0000313" key="11">
    <source>
        <dbReference type="Proteomes" id="UP000008698"/>
    </source>
</evidence>
<protein>
    <submittedName>
        <fullName evidence="10">ABC transporter CDR4</fullName>
    </submittedName>
</protein>
<dbReference type="HOGENOM" id="CLU_000604_35_4_1"/>
<dbReference type="GO" id="GO:0016887">
    <property type="term" value="F:ATP hydrolysis activity"/>
    <property type="evidence" value="ECO:0007669"/>
    <property type="project" value="InterPro"/>
</dbReference>
<dbReference type="InterPro" id="IPR003593">
    <property type="entry name" value="AAA+_ATPase"/>
</dbReference>
<keyword evidence="4" id="KW-0812">Transmembrane</keyword>
<dbReference type="OrthoDB" id="245989at2759"/>
<keyword evidence="5" id="KW-0547">Nucleotide-binding</keyword>
<dbReference type="Pfam" id="PF00005">
    <property type="entry name" value="ABC_tran"/>
    <property type="match status" value="1"/>
</dbReference>
<keyword evidence="8" id="KW-0472">Membrane</keyword>
<dbReference type="GO" id="GO:0016020">
    <property type="term" value="C:membrane"/>
    <property type="evidence" value="ECO:0007669"/>
    <property type="project" value="UniProtKB-SubCell"/>
</dbReference>
<evidence type="ECO:0000256" key="5">
    <source>
        <dbReference type="ARBA" id="ARBA00022741"/>
    </source>
</evidence>
<dbReference type="KEGG" id="val:VDBG_08525"/>
<keyword evidence="3" id="KW-0813">Transport</keyword>
<organism evidence="11">
    <name type="scientific">Verticillium alfalfae (strain VaMs.102 / ATCC MYA-4576 / FGSC 10136)</name>
    <name type="common">Verticillium wilt of alfalfa</name>
    <name type="synonym">Verticillium albo-atrum</name>
    <dbReference type="NCBI Taxonomy" id="526221"/>
    <lineage>
        <taxon>Eukaryota</taxon>
        <taxon>Fungi</taxon>
        <taxon>Dikarya</taxon>
        <taxon>Ascomycota</taxon>
        <taxon>Pezizomycotina</taxon>
        <taxon>Sordariomycetes</taxon>
        <taxon>Hypocreomycetidae</taxon>
        <taxon>Glomerellales</taxon>
        <taxon>Plectosphaerellaceae</taxon>
        <taxon>Verticillium</taxon>
    </lineage>
</organism>
<dbReference type="PANTHER" id="PTHR19241">
    <property type="entry name" value="ATP-BINDING CASSETTE TRANSPORTER"/>
    <property type="match status" value="1"/>
</dbReference>
<sequence length="389" mass="42315">MFILTGYVIPRSTLMSDSPWFGWFSYVNPVAYGYEALLGNEFGGRELRCSESNLVPRGPGADADYQGCTLPGVDLWHSRSKFGGRQTLASWLAFTVFFLLVNVWAVEKGPLSPASGAHSLVFAKPSESKEETSAEQQKADETLDKIGDGTSVFTFKDIRYTVPYGTGHRRLLNGVNGYAAPGKMVALMGSSGAGKTTLLNTLAQRQRIGVVSSDILVNGVVPGAAFKRGTGFCEQRDIHEGSSTVREALDFSALLRQEKHIPKAEKLAYVDRIVRLLELDSLSHALISSLTVEQRKRVTIGVELAARPSLLLFLDEPTSGLDSQSAFSIVRFLRRLADAGQAIICTIHQPSSDLIEQFDMILALNRGGNTFYFGPVGENGGSCQRRIAA</sequence>
<evidence type="ECO:0000313" key="10">
    <source>
        <dbReference type="EMBL" id="EEY22415.1"/>
    </source>
</evidence>
<dbReference type="RefSeq" id="XP_003001480.1">
    <property type="nucleotide sequence ID" value="XM_003001434.1"/>
</dbReference>
<feature type="domain" description="ABC transporter" evidence="9">
    <location>
        <begin position="153"/>
        <end position="389"/>
    </location>
</feature>
<dbReference type="STRING" id="526221.C9SUA4"/>
<accession>C9SUA4</accession>
<dbReference type="EMBL" id="DS985225">
    <property type="protein sequence ID" value="EEY22415.1"/>
    <property type="molecule type" value="Genomic_DNA"/>
</dbReference>
<dbReference type="eggNOG" id="KOG0065">
    <property type="taxonomic scope" value="Eukaryota"/>
</dbReference>